<dbReference type="GO" id="GO:0005737">
    <property type="term" value="C:cytoplasm"/>
    <property type="evidence" value="ECO:0007669"/>
    <property type="project" value="UniProtKB-SubCell"/>
</dbReference>
<protein>
    <submittedName>
        <fullName evidence="11">D-alanine--D-alanine ligase</fullName>
        <ecNumber evidence="11">6.3.2.4</ecNumber>
    </submittedName>
</protein>
<dbReference type="InterPro" id="IPR016185">
    <property type="entry name" value="PreATP-grasp_dom_sf"/>
</dbReference>
<dbReference type="InterPro" id="IPR000291">
    <property type="entry name" value="D-Ala_lig_Van_CS"/>
</dbReference>
<reference evidence="11" key="1">
    <citation type="submission" date="2018-06" db="EMBL/GenBank/DDBJ databases">
        <authorList>
            <person name="Zhirakovskaya E."/>
        </authorList>
    </citation>
    <scope>NUCLEOTIDE SEQUENCE</scope>
</reference>
<dbReference type="Gene3D" id="3.30.1490.20">
    <property type="entry name" value="ATP-grasp fold, A domain"/>
    <property type="match status" value="1"/>
</dbReference>
<dbReference type="PROSITE" id="PS50975">
    <property type="entry name" value="ATP_GRASP"/>
    <property type="match status" value="1"/>
</dbReference>
<keyword evidence="5" id="KW-0547">Nucleotide-binding</keyword>
<dbReference type="InterPro" id="IPR005905">
    <property type="entry name" value="D_ala_D_ala"/>
</dbReference>
<dbReference type="GO" id="GO:0008716">
    <property type="term" value="F:D-alanine-D-alanine ligase activity"/>
    <property type="evidence" value="ECO:0007669"/>
    <property type="project" value="UniProtKB-EC"/>
</dbReference>
<dbReference type="NCBIfam" id="NF002378">
    <property type="entry name" value="PRK01372.1"/>
    <property type="match status" value="1"/>
</dbReference>
<evidence type="ECO:0000256" key="5">
    <source>
        <dbReference type="ARBA" id="ARBA00022741"/>
    </source>
</evidence>
<comment type="subcellular location">
    <subcellularLocation>
        <location evidence="1">Cytoplasm</location>
    </subcellularLocation>
</comment>
<evidence type="ECO:0000256" key="6">
    <source>
        <dbReference type="ARBA" id="ARBA00022840"/>
    </source>
</evidence>
<evidence type="ECO:0000313" key="11">
    <source>
        <dbReference type="EMBL" id="VAW44496.1"/>
    </source>
</evidence>
<dbReference type="PROSITE" id="PS00844">
    <property type="entry name" value="DALA_DALA_LIGASE_2"/>
    <property type="match status" value="1"/>
</dbReference>
<dbReference type="GO" id="GO:0046872">
    <property type="term" value="F:metal ion binding"/>
    <property type="evidence" value="ECO:0007669"/>
    <property type="project" value="InterPro"/>
</dbReference>
<dbReference type="NCBIfam" id="TIGR01205">
    <property type="entry name" value="D_ala_D_alaTIGR"/>
    <property type="match status" value="1"/>
</dbReference>
<proteinExistence type="inferred from homology"/>
<dbReference type="AlphaFoldDB" id="A0A3B0WJ43"/>
<dbReference type="GO" id="GO:0071555">
    <property type="term" value="P:cell wall organization"/>
    <property type="evidence" value="ECO:0007669"/>
    <property type="project" value="UniProtKB-KW"/>
</dbReference>
<dbReference type="HAMAP" id="MF_00047">
    <property type="entry name" value="Dala_Dala_lig"/>
    <property type="match status" value="1"/>
</dbReference>
<accession>A0A3B0WJ43</accession>
<evidence type="ECO:0000256" key="2">
    <source>
        <dbReference type="ARBA" id="ARBA00010871"/>
    </source>
</evidence>
<gene>
    <name evidence="11" type="ORF">MNBD_GAMMA02-1713</name>
</gene>
<keyword evidence="6" id="KW-0067">ATP-binding</keyword>
<evidence type="ECO:0000256" key="8">
    <source>
        <dbReference type="ARBA" id="ARBA00022984"/>
    </source>
</evidence>
<dbReference type="GO" id="GO:0009252">
    <property type="term" value="P:peptidoglycan biosynthetic process"/>
    <property type="evidence" value="ECO:0007669"/>
    <property type="project" value="UniProtKB-KW"/>
</dbReference>
<dbReference type="EMBL" id="UOFA01000120">
    <property type="protein sequence ID" value="VAW44496.1"/>
    <property type="molecule type" value="Genomic_DNA"/>
</dbReference>
<comment type="similarity">
    <text evidence="2">Belongs to the D-alanine--D-alanine ligase family.</text>
</comment>
<dbReference type="InterPro" id="IPR011095">
    <property type="entry name" value="Dala_Dala_lig_C"/>
</dbReference>
<dbReference type="EC" id="6.3.2.4" evidence="11"/>
<evidence type="ECO:0000256" key="9">
    <source>
        <dbReference type="ARBA" id="ARBA00023316"/>
    </source>
</evidence>
<dbReference type="Gene3D" id="3.30.470.20">
    <property type="entry name" value="ATP-grasp fold, B domain"/>
    <property type="match status" value="1"/>
</dbReference>
<dbReference type="Gene3D" id="3.40.50.20">
    <property type="match status" value="1"/>
</dbReference>
<dbReference type="InterPro" id="IPR013815">
    <property type="entry name" value="ATP_grasp_subdomain_1"/>
</dbReference>
<dbReference type="InterPro" id="IPR011761">
    <property type="entry name" value="ATP-grasp"/>
</dbReference>
<dbReference type="PANTHER" id="PTHR23132">
    <property type="entry name" value="D-ALANINE--D-ALANINE LIGASE"/>
    <property type="match status" value="1"/>
</dbReference>
<dbReference type="PROSITE" id="PS00843">
    <property type="entry name" value="DALA_DALA_LIGASE_1"/>
    <property type="match status" value="1"/>
</dbReference>
<evidence type="ECO:0000256" key="1">
    <source>
        <dbReference type="ARBA" id="ARBA00004496"/>
    </source>
</evidence>
<keyword evidence="9" id="KW-0961">Cell wall biogenesis/degradation</keyword>
<evidence type="ECO:0000259" key="10">
    <source>
        <dbReference type="PROSITE" id="PS50975"/>
    </source>
</evidence>
<dbReference type="PANTHER" id="PTHR23132:SF23">
    <property type="entry name" value="D-ALANINE--D-ALANINE LIGASE B"/>
    <property type="match status" value="1"/>
</dbReference>
<dbReference type="Pfam" id="PF07478">
    <property type="entry name" value="Dala_Dala_lig_C"/>
    <property type="match status" value="1"/>
</dbReference>
<keyword evidence="7" id="KW-0133">Cell shape</keyword>
<feature type="domain" description="ATP-grasp" evidence="10">
    <location>
        <begin position="106"/>
        <end position="308"/>
    </location>
</feature>
<dbReference type="GO" id="GO:0008360">
    <property type="term" value="P:regulation of cell shape"/>
    <property type="evidence" value="ECO:0007669"/>
    <property type="project" value="UniProtKB-KW"/>
</dbReference>
<name>A0A3B0WJ43_9ZZZZ</name>
<dbReference type="PIRSF" id="PIRSF039102">
    <property type="entry name" value="Ddl/VanB"/>
    <property type="match status" value="1"/>
</dbReference>
<evidence type="ECO:0000256" key="7">
    <source>
        <dbReference type="ARBA" id="ARBA00022960"/>
    </source>
</evidence>
<keyword evidence="3" id="KW-0963">Cytoplasm</keyword>
<evidence type="ECO:0000256" key="3">
    <source>
        <dbReference type="ARBA" id="ARBA00022490"/>
    </source>
</evidence>
<organism evidence="11">
    <name type="scientific">hydrothermal vent metagenome</name>
    <dbReference type="NCBI Taxonomy" id="652676"/>
    <lineage>
        <taxon>unclassified sequences</taxon>
        <taxon>metagenomes</taxon>
        <taxon>ecological metagenomes</taxon>
    </lineage>
</organism>
<sequence length="320" mass="34606">MNNLASHPINVALLMGGTSAEREVSLKSGAAVQQALQQLGHQVQVVDGIAGLKLLNKESVDVVFNILHGVDGEDGQLAAWLNLEGYQSTCVDFPAASLSWHKDRAKTIVTKAGLRTPDSQLLKQASAITINKSTISNLSISNAGPWIVKPATEGSSIGLFKANNETELKQAVDSAFQVAPEILIENFIQGIECTVGVVGDVVLPVVSIIPESELYDYHAKYQSNNTQYHCPANFDQQWQMGLQQDALSACQALNISGWCRVDFIVDKQGQRWFLEVNTTPGLTNNSLLPKAAAVHGWDFNHLVDKILATAQKAPTGVNHE</sequence>
<keyword evidence="4 11" id="KW-0436">Ligase</keyword>
<dbReference type="SUPFAM" id="SSF56059">
    <property type="entry name" value="Glutathione synthetase ATP-binding domain-like"/>
    <property type="match status" value="1"/>
</dbReference>
<keyword evidence="8" id="KW-0573">Peptidoglycan synthesis</keyword>
<dbReference type="SUPFAM" id="SSF52440">
    <property type="entry name" value="PreATP-grasp domain"/>
    <property type="match status" value="1"/>
</dbReference>
<evidence type="ECO:0000256" key="4">
    <source>
        <dbReference type="ARBA" id="ARBA00022598"/>
    </source>
</evidence>
<dbReference type="GO" id="GO:0005524">
    <property type="term" value="F:ATP binding"/>
    <property type="evidence" value="ECO:0007669"/>
    <property type="project" value="UniProtKB-KW"/>
</dbReference>